<feature type="chain" id="PRO_5012610265" evidence="2">
    <location>
        <begin position="16"/>
        <end position="66"/>
    </location>
</feature>
<evidence type="ECO:0000256" key="2">
    <source>
        <dbReference type="SAM" id="SignalP"/>
    </source>
</evidence>
<dbReference type="Proteomes" id="UP000053780">
    <property type="component" value="Unassembled WGS sequence"/>
</dbReference>
<accession>T0KXF4</accession>
<dbReference type="EMBL" id="KE647334">
    <property type="protein sequence ID" value="EQB60062.1"/>
    <property type="molecule type" value="Genomic_DNA"/>
</dbReference>
<organism evidence="3 4">
    <name type="scientific">Vairimorpha apis BRL 01</name>
    <dbReference type="NCBI Taxonomy" id="1037528"/>
    <lineage>
        <taxon>Eukaryota</taxon>
        <taxon>Fungi</taxon>
        <taxon>Fungi incertae sedis</taxon>
        <taxon>Microsporidia</taxon>
        <taxon>Nosematidae</taxon>
        <taxon>Vairimorpha</taxon>
    </lineage>
</organism>
<feature type="region of interest" description="Disordered" evidence="1">
    <location>
        <begin position="21"/>
        <end position="66"/>
    </location>
</feature>
<gene>
    <name evidence="3" type="ORF">NAPIS_ORF02401</name>
</gene>
<proteinExistence type="predicted"/>
<keyword evidence="2" id="KW-0732">Signal</keyword>
<reference evidence="3 4" key="1">
    <citation type="journal article" date="2013" name="BMC Genomics">
        <title>Genome sequencing and comparative genomics of honey bee microsporidia, Nosema apis reveal novel insights into host-parasite interactions.</title>
        <authorList>
            <person name="Chen Yp."/>
            <person name="Pettis J.S."/>
            <person name="Zhao Y."/>
            <person name="Liu X."/>
            <person name="Tallon L.J."/>
            <person name="Sadzewicz L.D."/>
            <person name="Li R."/>
            <person name="Zheng H."/>
            <person name="Huang S."/>
            <person name="Zhang X."/>
            <person name="Hamilton M.C."/>
            <person name="Pernal S.F."/>
            <person name="Melathopoulos A.P."/>
            <person name="Yan X."/>
            <person name="Evans J.D."/>
        </authorList>
    </citation>
    <scope>NUCLEOTIDE SEQUENCE [LARGE SCALE GENOMIC DNA]</scope>
    <source>
        <strain evidence="3 4">BRL 01</strain>
    </source>
</reference>
<dbReference type="AlphaFoldDB" id="T0KXF4"/>
<name>T0KXF4_9MICR</name>
<dbReference type="VEuPathDB" id="MicrosporidiaDB:NAPIS_ORF02401"/>
<evidence type="ECO:0000313" key="4">
    <source>
        <dbReference type="Proteomes" id="UP000053780"/>
    </source>
</evidence>
<keyword evidence="4" id="KW-1185">Reference proteome</keyword>
<evidence type="ECO:0000313" key="3">
    <source>
        <dbReference type="EMBL" id="EQB60062.1"/>
    </source>
</evidence>
<dbReference type="HOGENOM" id="CLU_2831799_0_0_1"/>
<evidence type="ECO:0000256" key="1">
    <source>
        <dbReference type="SAM" id="MobiDB-lite"/>
    </source>
</evidence>
<protein>
    <submittedName>
        <fullName evidence="3">Uncharacterized protein</fullName>
    </submittedName>
</protein>
<sequence length="66" mass="7571">MIKNCLLIFLILIYSIPIPEDDTHLPMKEQGNDSTKKDKYDKELLKGDGKKDDGKEKDDDKSSEDN</sequence>
<feature type="signal peptide" evidence="2">
    <location>
        <begin position="1"/>
        <end position="15"/>
    </location>
</feature>